<protein>
    <recommendedName>
        <fullName evidence="6">Translation initiation factor eIF2B subunit delta</fullName>
    </recommendedName>
    <alternativeName>
        <fullName evidence="7">eIF2B GDP-GTP exchange factor subunit delta</fullName>
    </alternativeName>
</protein>
<evidence type="ECO:0000256" key="3">
    <source>
        <dbReference type="ARBA" id="ARBA00022490"/>
    </source>
</evidence>
<dbReference type="InterPro" id="IPR000649">
    <property type="entry name" value="IF-2B-related"/>
</dbReference>
<dbReference type="FunCoup" id="A0A7M7JNN4">
    <property type="interactions" value="1913"/>
</dbReference>
<evidence type="ECO:0000256" key="5">
    <source>
        <dbReference type="ARBA" id="ARBA00022917"/>
    </source>
</evidence>
<feature type="region of interest" description="Disordered" evidence="11">
    <location>
        <begin position="1"/>
        <end position="40"/>
    </location>
</feature>
<feature type="compositionally biased region" description="Basic residues" evidence="11">
    <location>
        <begin position="116"/>
        <end position="127"/>
    </location>
</feature>
<evidence type="ECO:0000256" key="9">
    <source>
        <dbReference type="RuleBase" id="RU003814"/>
    </source>
</evidence>
<keyword evidence="4" id="KW-0396">Initiation factor</keyword>
<feature type="compositionally biased region" description="Basic and acidic residues" evidence="11">
    <location>
        <begin position="408"/>
        <end position="423"/>
    </location>
</feature>
<feature type="compositionally biased region" description="Polar residues" evidence="11">
    <location>
        <begin position="388"/>
        <end position="405"/>
    </location>
</feature>
<dbReference type="CTD" id="37706"/>
<organism evidence="12 13">
    <name type="scientific">Varroa destructor</name>
    <name type="common">Honeybee mite</name>
    <dbReference type="NCBI Taxonomy" id="109461"/>
    <lineage>
        <taxon>Eukaryota</taxon>
        <taxon>Metazoa</taxon>
        <taxon>Ecdysozoa</taxon>
        <taxon>Arthropoda</taxon>
        <taxon>Chelicerata</taxon>
        <taxon>Arachnida</taxon>
        <taxon>Acari</taxon>
        <taxon>Parasitiformes</taxon>
        <taxon>Mesostigmata</taxon>
        <taxon>Gamasina</taxon>
        <taxon>Dermanyssoidea</taxon>
        <taxon>Varroidae</taxon>
        <taxon>Varroa</taxon>
    </lineage>
</organism>
<evidence type="ECO:0000313" key="12">
    <source>
        <dbReference type="EnsemblMetazoa" id="XP_022654785"/>
    </source>
</evidence>
<dbReference type="RefSeq" id="XP_022654785.1">
    <property type="nucleotide sequence ID" value="XM_022799050.1"/>
</dbReference>
<dbReference type="SUPFAM" id="SSF100950">
    <property type="entry name" value="NagB/RpiA/CoA transferase-like"/>
    <property type="match status" value="1"/>
</dbReference>
<reference evidence="12" key="1">
    <citation type="submission" date="2021-01" db="UniProtKB">
        <authorList>
            <consortium name="EnsemblMetazoa"/>
        </authorList>
    </citation>
    <scope>IDENTIFICATION</scope>
</reference>
<name>A0A7M7JNN4_VARDE</name>
<evidence type="ECO:0000256" key="4">
    <source>
        <dbReference type="ARBA" id="ARBA00022540"/>
    </source>
</evidence>
<dbReference type="InterPro" id="IPR037171">
    <property type="entry name" value="NagB/RpiA_transferase-like"/>
</dbReference>
<dbReference type="AlphaFoldDB" id="A0A7M7JNN4"/>
<dbReference type="Gene3D" id="3.40.50.10470">
    <property type="entry name" value="Translation initiation factor eif-2b, domain 2"/>
    <property type="match status" value="1"/>
</dbReference>
<dbReference type="PANTHER" id="PTHR10233:SF14">
    <property type="entry name" value="TRANSLATION INITIATION FACTOR EIF-2B SUBUNIT DELTA"/>
    <property type="match status" value="1"/>
</dbReference>
<evidence type="ECO:0000256" key="10">
    <source>
        <dbReference type="SAM" id="Coils"/>
    </source>
</evidence>
<keyword evidence="5" id="KW-0648">Protein biosynthesis</keyword>
<dbReference type="PANTHER" id="PTHR10233">
    <property type="entry name" value="TRANSLATION INITIATION FACTOR EIF-2B"/>
    <property type="match status" value="1"/>
</dbReference>
<keyword evidence="13" id="KW-1185">Reference proteome</keyword>
<dbReference type="GeneID" id="111247747"/>
<feature type="compositionally biased region" description="Basic residues" evidence="11">
    <location>
        <begin position="22"/>
        <end position="34"/>
    </location>
</feature>
<feature type="coiled-coil region" evidence="10">
    <location>
        <begin position="580"/>
        <end position="607"/>
    </location>
</feature>
<evidence type="ECO:0000256" key="1">
    <source>
        <dbReference type="ARBA" id="ARBA00004514"/>
    </source>
</evidence>
<comment type="subcellular location">
    <subcellularLocation>
        <location evidence="1">Cytoplasm</location>
        <location evidence="1">Cytosol</location>
    </subcellularLocation>
</comment>
<feature type="region of interest" description="Disordered" evidence="11">
    <location>
        <begin position="97"/>
        <end position="148"/>
    </location>
</feature>
<feature type="compositionally biased region" description="Basic and acidic residues" evidence="11">
    <location>
        <begin position="438"/>
        <end position="449"/>
    </location>
</feature>
<dbReference type="InterPro" id="IPR042529">
    <property type="entry name" value="IF_2B-like_C"/>
</dbReference>
<dbReference type="Pfam" id="PF01008">
    <property type="entry name" value="IF-2B"/>
    <property type="match status" value="1"/>
</dbReference>
<keyword evidence="3" id="KW-0963">Cytoplasm</keyword>
<evidence type="ECO:0000256" key="11">
    <source>
        <dbReference type="SAM" id="MobiDB-lite"/>
    </source>
</evidence>
<dbReference type="GO" id="GO:0005829">
    <property type="term" value="C:cytosol"/>
    <property type="evidence" value="ECO:0007669"/>
    <property type="project" value="UniProtKB-SubCell"/>
</dbReference>
<evidence type="ECO:0000313" key="13">
    <source>
        <dbReference type="Proteomes" id="UP000594260"/>
    </source>
</evidence>
<feature type="compositionally biased region" description="Polar residues" evidence="11">
    <location>
        <begin position="97"/>
        <end position="107"/>
    </location>
</feature>
<dbReference type="OrthoDB" id="10254737at2759"/>
<evidence type="ECO:0000256" key="8">
    <source>
        <dbReference type="ARBA" id="ARBA00046432"/>
    </source>
</evidence>
<dbReference type="InParanoid" id="A0A7M7JNN4"/>
<keyword evidence="10" id="KW-0175">Coiled coil</keyword>
<comment type="subunit">
    <text evidence="8">Component of the translation initiation factor 2B (eIF2B) complex which is a heterodecamer of two sets of five different subunits: alpha, beta, gamma, delta and epsilon. Subunits alpha, beta and delta comprise a regulatory subcomplex and subunits epsilon and gamma comprise a catalytic subcomplex. Within the complex, the hexameric regulatory complex resides at the center, with the two heterodimeric catalytic subcomplexes bound on opposite sides.</text>
</comment>
<feature type="region of interest" description="Disordered" evidence="11">
    <location>
        <begin position="387"/>
        <end position="423"/>
    </location>
</feature>
<dbReference type="Proteomes" id="UP000594260">
    <property type="component" value="Unplaced"/>
</dbReference>
<evidence type="ECO:0000256" key="7">
    <source>
        <dbReference type="ARBA" id="ARBA00044356"/>
    </source>
</evidence>
<proteinExistence type="inferred from homology"/>
<sequence>MNAASTMNAALQRGAPINKNNGGKKKKKKSKNNKKNGQAALSISESVLSAEDTIGINSTFAPTLKETTPARIPEVSIIPLNATRTNSFAPTVSAIDSSASTTVVTSQKAGGDEASKKKKKRKKKKKKTASDAKSSGAGDAKADGPAVTVIPLNKDPGAIPAHLNPAVAISQRAGSQGPKVIECSPVVTLIGTNKKAKGHGALYNPPNPLKVHTPAIDEEPLSNEQVQTIGGGFRFPSSLQPVFETPESIAVNTGVVLNQETSGVLTIVPVRQEGEKKRRNRNKILPPCCELRGSSGLEVVCPHSNKPIPNYNFIVNEDREKSRQLQETQESLQHIDDPEVLDSLASIDHSVTIKLVGGRDAPQTTVHRQGDKNTTILVQAADAMKKNVPNNNSGAVEQPTVNNTPPGDADKAKKARLKAERKAAFEAKRAAELAATGDDGKENKKDLSKAQRRAIQEAQRAKKAQAKEASKGGEVKTAENRAAVPPTSKTRTRNENSLAADKKKELNSSKKVSFADIPSATTPFVHMHTRGESINKLSKYSKDLSLHPAMLQLGYQIAEGRIVDADNRCTAMLEALQKLVEDFGTRKDQEKKDIRQLSKELGSQMDKNIEFLEHCRPLSVSMLNALSYVKTTMGEECTDMRTASEFATNIKETIIRFVEVEIGLARRAIVANAKDKITDGDVVLIYASSTLISEILLACHEEGKQFSVVVVDSRPRLEGRETLRLLCKEGIRCKYIFINSVSYIMKEVTKVLLSADTLLANGYVASKIGSSQIAMIATTFNVPVLVCCETYKFSDKVLADPFVDNELGSTDDFLLNLSEERRISLRNDLPSRVSLVDLTYDITPPEFVTVVVTERGSLPCTSVPVVLRVRQNVLQ</sequence>
<dbReference type="KEGG" id="vde:111247747"/>
<feature type="region of interest" description="Disordered" evidence="11">
    <location>
        <begin position="435"/>
        <end position="511"/>
    </location>
</feature>
<evidence type="ECO:0000256" key="6">
    <source>
        <dbReference type="ARBA" id="ARBA00044147"/>
    </source>
</evidence>
<feature type="compositionally biased region" description="Basic and acidic residues" evidence="11">
    <location>
        <begin position="465"/>
        <end position="479"/>
    </location>
</feature>
<accession>A0A7M7JNN4</accession>
<dbReference type="EnsemblMetazoa" id="XM_022799050">
    <property type="protein sequence ID" value="XP_022654785"/>
    <property type="gene ID" value="LOC111247747"/>
</dbReference>
<dbReference type="GO" id="GO:0003743">
    <property type="term" value="F:translation initiation factor activity"/>
    <property type="evidence" value="ECO:0007669"/>
    <property type="project" value="UniProtKB-KW"/>
</dbReference>
<evidence type="ECO:0000256" key="2">
    <source>
        <dbReference type="ARBA" id="ARBA00007251"/>
    </source>
</evidence>
<comment type="similarity">
    <text evidence="2 9">Belongs to the eIF-2B alpha/beta/delta subunits family.</text>
</comment>